<proteinExistence type="predicted"/>
<sequence length="112" mass="13163">MNNCPTSVTEILLHCFLKMLPMELLPMFIMNFFNYLRFKDWFNGALSLEHSNEHPNMRIIHGKVAVFLGQWVSEIKDDNKRPVYCALIRLLQGKDLSVKVSINLIDIYWIGY</sequence>
<dbReference type="Proteomes" id="UP001372338">
    <property type="component" value="Unassembled WGS sequence"/>
</dbReference>
<organism evidence="1 2">
    <name type="scientific">Crotalaria pallida</name>
    <name type="common">Smooth rattlebox</name>
    <name type="synonym">Crotalaria striata</name>
    <dbReference type="NCBI Taxonomy" id="3830"/>
    <lineage>
        <taxon>Eukaryota</taxon>
        <taxon>Viridiplantae</taxon>
        <taxon>Streptophyta</taxon>
        <taxon>Embryophyta</taxon>
        <taxon>Tracheophyta</taxon>
        <taxon>Spermatophyta</taxon>
        <taxon>Magnoliopsida</taxon>
        <taxon>eudicotyledons</taxon>
        <taxon>Gunneridae</taxon>
        <taxon>Pentapetalae</taxon>
        <taxon>rosids</taxon>
        <taxon>fabids</taxon>
        <taxon>Fabales</taxon>
        <taxon>Fabaceae</taxon>
        <taxon>Papilionoideae</taxon>
        <taxon>50 kb inversion clade</taxon>
        <taxon>genistoids sensu lato</taxon>
        <taxon>core genistoids</taxon>
        <taxon>Crotalarieae</taxon>
        <taxon>Crotalaria</taxon>
    </lineage>
</organism>
<comment type="caution">
    <text evidence="1">The sequence shown here is derived from an EMBL/GenBank/DDBJ whole genome shotgun (WGS) entry which is preliminary data.</text>
</comment>
<evidence type="ECO:0000313" key="2">
    <source>
        <dbReference type="Proteomes" id="UP001372338"/>
    </source>
</evidence>
<gene>
    <name evidence="1" type="ORF">RIF29_30827</name>
</gene>
<dbReference type="AlphaFoldDB" id="A0AAN9ELS4"/>
<reference evidence="1 2" key="1">
    <citation type="submission" date="2024-01" db="EMBL/GenBank/DDBJ databases">
        <title>The genomes of 5 underutilized Papilionoideae crops provide insights into root nodulation and disease resistanc.</title>
        <authorList>
            <person name="Yuan L."/>
        </authorList>
    </citation>
    <scope>NUCLEOTIDE SEQUENCE [LARGE SCALE GENOMIC DNA]</scope>
    <source>
        <strain evidence="1">ZHUSHIDOU_FW_LH</strain>
        <tissue evidence="1">Leaf</tissue>
    </source>
</reference>
<evidence type="ECO:0000313" key="1">
    <source>
        <dbReference type="EMBL" id="KAK7257100.1"/>
    </source>
</evidence>
<protein>
    <submittedName>
        <fullName evidence="1">Uncharacterized protein</fullName>
    </submittedName>
</protein>
<keyword evidence="2" id="KW-1185">Reference proteome</keyword>
<name>A0AAN9ELS4_CROPI</name>
<accession>A0AAN9ELS4</accession>
<dbReference type="EMBL" id="JAYWIO010000006">
    <property type="protein sequence ID" value="KAK7257100.1"/>
    <property type="molecule type" value="Genomic_DNA"/>
</dbReference>